<gene>
    <name evidence="1" type="ORF">Sradi_2041500</name>
</gene>
<sequence>MTRILTKTQAKTYLETLPAPTSFLLTAVTSSLDVPPSKVAAKVSDSREKFPMMIDAVTTTTISEPPTRTPRIGEHTEANHDPTATGLFICNIPLLNDPPVVDKVAEVFNNSSRKTLSYIPPESQSGEICYLSFDGRYLWWFTRMEDDDSWLFP</sequence>
<dbReference type="EMBL" id="JACGWJ010000008">
    <property type="protein sequence ID" value="KAL0404007.1"/>
    <property type="molecule type" value="Genomic_DNA"/>
</dbReference>
<proteinExistence type="predicted"/>
<reference evidence="1" key="1">
    <citation type="submission" date="2020-06" db="EMBL/GenBank/DDBJ databases">
        <authorList>
            <person name="Li T."/>
            <person name="Hu X."/>
            <person name="Zhang T."/>
            <person name="Song X."/>
            <person name="Zhang H."/>
            <person name="Dai N."/>
            <person name="Sheng W."/>
            <person name="Hou X."/>
            <person name="Wei L."/>
        </authorList>
    </citation>
    <scope>NUCLEOTIDE SEQUENCE</scope>
    <source>
        <strain evidence="1">G02</strain>
        <tissue evidence="1">Leaf</tissue>
    </source>
</reference>
<dbReference type="AlphaFoldDB" id="A0AAW2THG9"/>
<comment type="caution">
    <text evidence="1">The sequence shown here is derived from an EMBL/GenBank/DDBJ whole genome shotgun (WGS) entry which is preliminary data.</text>
</comment>
<accession>A0AAW2THG9</accession>
<reference evidence="1" key="2">
    <citation type="journal article" date="2024" name="Plant">
        <title>Genomic evolution and insights into agronomic trait innovations of Sesamum species.</title>
        <authorList>
            <person name="Miao H."/>
            <person name="Wang L."/>
            <person name="Qu L."/>
            <person name="Liu H."/>
            <person name="Sun Y."/>
            <person name="Le M."/>
            <person name="Wang Q."/>
            <person name="Wei S."/>
            <person name="Zheng Y."/>
            <person name="Lin W."/>
            <person name="Duan Y."/>
            <person name="Cao H."/>
            <person name="Xiong S."/>
            <person name="Wang X."/>
            <person name="Wei L."/>
            <person name="Li C."/>
            <person name="Ma Q."/>
            <person name="Ju M."/>
            <person name="Zhao R."/>
            <person name="Li G."/>
            <person name="Mu C."/>
            <person name="Tian Q."/>
            <person name="Mei H."/>
            <person name="Zhang T."/>
            <person name="Gao T."/>
            <person name="Zhang H."/>
        </authorList>
    </citation>
    <scope>NUCLEOTIDE SEQUENCE</scope>
    <source>
        <strain evidence="1">G02</strain>
    </source>
</reference>
<name>A0AAW2THG9_SESRA</name>
<organism evidence="1">
    <name type="scientific">Sesamum radiatum</name>
    <name type="common">Black benniseed</name>
    <dbReference type="NCBI Taxonomy" id="300843"/>
    <lineage>
        <taxon>Eukaryota</taxon>
        <taxon>Viridiplantae</taxon>
        <taxon>Streptophyta</taxon>
        <taxon>Embryophyta</taxon>
        <taxon>Tracheophyta</taxon>
        <taxon>Spermatophyta</taxon>
        <taxon>Magnoliopsida</taxon>
        <taxon>eudicotyledons</taxon>
        <taxon>Gunneridae</taxon>
        <taxon>Pentapetalae</taxon>
        <taxon>asterids</taxon>
        <taxon>lamiids</taxon>
        <taxon>Lamiales</taxon>
        <taxon>Pedaliaceae</taxon>
        <taxon>Sesamum</taxon>
    </lineage>
</organism>
<protein>
    <submittedName>
        <fullName evidence="1">Uncharacterized protein</fullName>
    </submittedName>
</protein>
<evidence type="ECO:0000313" key="1">
    <source>
        <dbReference type="EMBL" id="KAL0404007.1"/>
    </source>
</evidence>